<dbReference type="Proteomes" id="UP000523079">
    <property type="component" value="Unassembled WGS sequence"/>
</dbReference>
<dbReference type="Pfam" id="PF04020">
    <property type="entry name" value="Phage_holin_4_2"/>
    <property type="match status" value="1"/>
</dbReference>
<keyword evidence="3" id="KW-1185">Reference proteome</keyword>
<organism evidence="2 3">
    <name type="scientific">Microlunatus kandeliicorticis</name>
    <dbReference type="NCBI Taxonomy" id="1759536"/>
    <lineage>
        <taxon>Bacteria</taxon>
        <taxon>Bacillati</taxon>
        <taxon>Actinomycetota</taxon>
        <taxon>Actinomycetes</taxon>
        <taxon>Propionibacteriales</taxon>
        <taxon>Propionibacteriaceae</taxon>
        <taxon>Microlunatus</taxon>
    </lineage>
</organism>
<gene>
    <name evidence="2" type="ORF">FHX74_001128</name>
</gene>
<dbReference type="PANTHER" id="PTHR37309:SF1">
    <property type="entry name" value="SLR0284 PROTEIN"/>
    <property type="match status" value="1"/>
</dbReference>
<evidence type="ECO:0000256" key="1">
    <source>
        <dbReference type="SAM" id="Phobius"/>
    </source>
</evidence>
<proteinExistence type="predicted"/>
<protein>
    <submittedName>
        <fullName evidence="2">Putative membrane protein</fullName>
    </submittedName>
</protein>
<keyword evidence="1" id="KW-0472">Membrane</keyword>
<dbReference type="RefSeq" id="WP_182559134.1">
    <property type="nucleotide sequence ID" value="NZ_JACGWT010000002.1"/>
</dbReference>
<sequence length="133" mass="14471">MRWILRLLANAAALGVATWLLDGISLTATTTEGKIVALLVVALIFGIVNAVVKPVFKLVTAPVVLLTLGIFLLVINALMLLLTSWLSNLVGLGWHVEGFWTAVLGAIIVSVVSFVLNAFVPDRDERNRRRGRR</sequence>
<accession>A0A7W3IQU1</accession>
<evidence type="ECO:0000313" key="3">
    <source>
        <dbReference type="Proteomes" id="UP000523079"/>
    </source>
</evidence>
<comment type="caution">
    <text evidence="2">The sequence shown here is derived from an EMBL/GenBank/DDBJ whole genome shotgun (WGS) entry which is preliminary data.</text>
</comment>
<name>A0A7W3IQU1_9ACTN</name>
<keyword evidence="1" id="KW-0812">Transmembrane</keyword>
<reference evidence="2 3" key="1">
    <citation type="submission" date="2020-07" db="EMBL/GenBank/DDBJ databases">
        <title>Sequencing the genomes of 1000 actinobacteria strains.</title>
        <authorList>
            <person name="Klenk H.-P."/>
        </authorList>
    </citation>
    <scope>NUCLEOTIDE SEQUENCE [LARGE SCALE GENOMIC DNA]</scope>
    <source>
        <strain evidence="2 3">DSM 100723</strain>
    </source>
</reference>
<evidence type="ECO:0000313" key="2">
    <source>
        <dbReference type="EMBL" id="MBA8793523.1"/>
    </source>
</evidence>
<feature type="transmembrane region" description="Helical" evidence="1">
    <location>
        <begin position="64"/>
        <end position="86"/>
    </location>
</feature>
<dbReference type="EMBL" id="JACGWT010000002">
    <property type="protein sequence ID" value="MBA8793523.1"/>
    <property type="molecule type" value="Genomic_DNA"/>
</dbReference>
<dbReference type="AlphaFoldDB" id="A0A7W3IQU1"/>
<keyword evidence="1" id="KW-1133">Transmembrane helix</keyword>
<feature type="transmembrane region" description="Helical" evidence="1">
    <location>
        <begin position="98"/>
        <end position="120"/>
    </location>
</feature>
<dbReference type="PANTHER" id="PTHR37309">
    <property type="entry name" value="SLR0284 PROTEIN"/>
    <property type="match status" value="1"/>
</dbReference>
<feature type="transmembrane region" description="Helical" evidence="1">
    <location>
        <begin position="33"/>
        <end position="52"/>
    </location>
</feature>
<dbReference type="InterPro" id="IPR007165">
    <property type="entry name" value="Phage_holin_4_2"/>
</dbReference>